<feature type="domain" description="Protein kinase" evidence="2">
    <location>
        <begin position="452"/>
        <end position="658"/>
    </location>
</feature>
<accession>A0A0G4MB53</accession>
<dbReference type="GO" id="GO:0005524">
    <property type="term" value="F:ATP binding"/>
    <property type="evidence" value="ECO:0007669"/>
    <property type="project" value="InterPro"/>
</dbReference>
<dbReference type="Pfam" id="PF00069">
    <property type="entry name" value="Pkinase"/>
    <property type="match status" value="1"/>
</dbReference>
<sequence>MDSSLFCCGAIQPYRPQALDHESKFSGFLAWANEQKDDIRREEACPETSHSIQLVRQINYGPLESLRYFARSVPIGNMRRYKKSSFYKRTLRRSILSGDQKNGLQDVAMAALDEVSQRGFSMPTGRDCLVEVLYGLEVADGSGPESARGDLESDDKAHWWSYDSDEDRYDYDGSEHDSCVNIVGIGVCVFTASPVTYFLSALSVIVGVQHTLRGIWLRANEVNRRRFVHFFRQHIDLEVVPARQRQKVCEGAASFHDEPTTECPKTPNPPRLSADPVLSPDDSVSSPASESTLNREPAPELMLDQRPETGHGACVSAPVTDPGADEDAPRYEVTEFTFSDHNTDSEFVVMCNGSRLVIRLLEDHFSDSSQLKEQYLFFLKVAEEGELDGQTVDDFQDWVIEPFLPVLRSLSGQDAGAFVEPTLHDFFFAETLVYTLVIAAGELSPSLCETTKADKQRIGLGIALSADLCSAWQCFQPSDLAICAENPDEALARLPKKVKQVGGLTLFFLKLLRPGDQHSAKRELTTYRKISEAVLDPETRISRLHGLVRDERGVVFGLLLTYINCRARTLACAVKPHIPIALRHKWKNQVCSTVEVLHKAGVIWGDVKADNVLIDEYDDAWVIDFGGGYTEGWVKKQSAGTLTGDAEGLANILKFIGD</sequence>
<evidence type="ECO:0000313" key="4">
    <source>
        <dbReference type="Proteomes" id="UP000044602"/>
    </source>
</evidence>
<reference evidence="3 4" key="1">
    <citation type="submission" date="2015-05" db="EMBL/GenBank/DDBJ databases">
        <authorList>
            <person name="Wang D.B."/>
            <person name="Wang M."/>
        </authorList>
    </citation>
    <scope>NUCLEOTIDE SEQUENCE [LARGE SCALE GENOMIC DNA]</scope>
    <source>
        <strain evidence="3">VL1</strain>
    </source>
</reference>
<dbReference type="GO" id="GO:0004672">
    <property type="term" value="F:protein kinase activity"/>
    <property type="evidence" value="ECO:0007669"/>
    <property type="project" value="InterPro"/>
</dbReference>
<dbReference type="STRING" id="100787.A0A0G4MB53"/>
<dbReference type="PROSITE" id="PS50011">
    <property type="entry name" value="PROTEIN_KINASE_DOM"/>
    <property type="match status" value="1"/>
</dbReference>
<proteinExistence type="predicted"/>
<dbReference type="InterPro" id="IPR000719">
    <property type="entry name" value="Prot_kinase_dom"/>
</dbReference>
<protein>
    <recommendedName>
        <fullName evidence="2">Protein kinase domain-containing protein</fullName>
    </recommendedName>
</protein>
<evidence type="ECO:0000259" key="2">
    <source>
        <dbReference type="PROSITE" id="PS50011"/>
    </source>
</evidence>
<dbReference type="Gene3D" id="1.10.510.10">
    <property type="entry name" value="Transferase(Phosphotransferase) domain 1"/>
    <property type="match status" value="1"/>
</dbReference>
<dbReference type="Proteomes" id="UP000044602">
    <property type="component" value="Unassembled WGS sequence"/>
</dbReference>
<dbReference type="SUPFAM" id="SSF56112">
    <property type="entry name" value="Protein kinase-like (PK-like)"/>
    <property type="match status" value="1"/>
</dbReference>
<dbReference type="AlphaFoldDB" id="A0A0G4MB53"/>
<evidence type="ECO:0000313" key="3">
    <source>
        <dbReference type="EMBL" id="CRK31524.1"/>
    </source>
</evidence>
<keyword evidence="4" id="KW-1185">Reference proteome</keyword>
<name>A0A0G4MB53_VERLO</name>
<dbReference type="EMBL" id="CVQH01021763">
    <property type="protein sequence ID" value="CRK31524.1"/>
    <property type="molecule type" value="Genomic_DNA"/>
</dbReference>
<dbReference type="InterPro" id="IPR011009">
    <property type="entry name" value="Kinase-like_dom_sf"/>
</dbReference>
<feature type="compositionally biased region" description="Low complexity" evidence="1">
    <location>
        <begin position="272"/>
        <end position="289"/>
    </location>
</feature>
<organism evidence="3 4">
    <name type="scientific">Verticillium longisporum</name>
    <name type="common">Verticillium dahliae var. longisporum</name>
    <dbReference type="NCBI Taxonomy" id="100787"/>
    <lineage>
        <taxon>Eukaryota</taxon>
        <taxon>Fungi</taxon>
        <taxon>Dikarya</taxon>
        <taxon>Ascomycota</taxon>
        <taxon>Pezizomycotina</taxon>
        <taxon>Sordariomycetes</taxon>
        <taxon>Hypocreomycetidae</taxon>
        <taxon>Glomerellales</taxon>
        <taxon>Plectosphaerellaceae</taxon>
        <taxon>Verticillium</taxon>
    </lineage>
</organism>
<feature type="region of interest" description="Disordered" evidence="1">
    <location>
        <begin position="252"/>
        <end position="298"/>
    </location>
</feature>
<gene>
    <name evidence="3" type="ORF">BN1708_015960</name>
</gene>
<evidence type="ECO:0000256" key="1">
    <source>
        <dbReference type="SAM" id="MobiDB-lite"/>
    </source>
</evidence>